<evidence type="ECO:0000256" key="12">
    <source>
        <dbReference type="RuleBase" id="RU004253"/>
    </source>
</evidence>
<dbReference type="GO" id="GO:0009228">
    <property type="term" value="P:thiamine biosynthetic process"/>
    <property type="evidence" value="ECO:0007669"/>
    <property type="project" value="UniProtKB-KW"/>
</dbReference>
<dbReference type="AlphaFoldDB" id="A0A841BXQ5"/>
<dbReference type="Pfam" id="PF02581">
    <property type="entry name" value="TMP-TENI"/>
    <property type="match status" value="1"/>
</dbReference>
<comment type="caution">
    <text evidence="14">The sequence shown here is derived from an EMBL/GenBank/DDBJ whole genome shotgun (WGS) entry which is preliminary data.</text>
</comment>
<feature type="binding site" evidence="10">
    <location>
        <position position="61"/>
    </location>
    <ligand>
        <name>4-amino-2-methyl-5-(diphosphooxymethyl)pyrimidine</name>
        <dbReference type="ChEBI" id="CHEBI:57841"/>
    </ligand>
</feature>
<dbReference type="GO" id="GO:0004789">
    <property type="term" value="F:thiamine-phosphate diphosphorylase activity"/>
    <property type="evidence" value="ECO:0007669"/>
    <property type="project" value="UniProtKB-UniRule"/>
</dbReference>
<evidence type="ECO:0000256" key="6">
    <source>
        <dbReference type="ARBA" id="ARBA00022977"/>
    </source>
</evidence>
<accession>A0A841BXQ5</accession>
<evidence type="ECO:0000259" key="13">
    <source>
        <dbReference type="Pfam" id="PF02581"/>
    </source>
</evidence>
<keyword evidence="3 10" id="KW-0808">Transferase</keyword>
<keyword evidence="15" id="KW-1185">Reference proteome</keyword>
<comment type="catalytic activity">
    <reaction evidence="8 10 11">
        <text>2-(2-carboxy-4-methylthiazol-5-yl)ethyl phosphate + 4-amino-2-methyl-5-(diphosphooxymethyl)pyrimidine + 2 H(+) = thiamine phosphate + CO2 + diphosphate</text>
        <dbReference type="Rhea" id="RHEA:47848"/>
        <dbReference type="ChEBI" id="CHEBI:15378"/>
        <dbReference type="ChEBI" id="CHEBI:16526"/>
        <dbReference type="ChEBI" id="CHEBI:33019"/>
        <dbReference type="ChEBI" id="CHEBI:37575"/>
        <dbReference type="ChEBI" id="CHEBI:57841"/>
        <dbReference type="ChEBI" id="CHEBI:62890"/>
        <dbReference type="EC" id="2.5.1.3"/>
    </reaction>
</comment>
<evidence type="ECO:0000256" key="8">
    <source>
        <dbReference type="ARBA" id="ARBA00047851"/>
    </source>
</evidence>
<feature type="domain" description="Thiamine phosphate synthase/TenI" evidence="13">
    <location>
        <begin position="10"/>
        <end position="180"/>
    </location>
</feature>
<evidence type="ECO:0000256" key="1">
    <source>
        <dbReference type="ARBA" id="ARBA00003814"/>
    </source>
</evidence>
<comment type="catalytic activity">
    <reaction evidence="9 10 11">
        <text>2-[(2R,5Z)-2-carboxy-4-methylthiazol-5(2H)-ylidene]ethyl phosphate + 4-amino-2-methyl-5-(diphosphooxymethyl)pyrimidine + 2 H(+) = thiamine phosphate + CO2 + diphosphate</text>
        <dbReference type="Rhea" id="RHEA:47844"/>
        <dbReference type="ChEBI" id="CHEBI:15378"/>
        <dbReference type="ChEBI" id="CHEBI:16526"/>
        <dbReference type="ChEBI" id="CHEBI:33019"/>
        <dbReference type="ChEBI" id="CHEBI:37575"/>
        <dbReference type="ChEBI" id="CHEBI:57841"/>
        <dbReference type="ChEBI" id="CHEBI:62899"/>
        <dbReference type="EC" id="2.5.1.3"/>
    </reaction>
</comment>
<dbReference type="InterPro" id="IPR022998">
    <property type="entry name" value="ThiamineP_synth_TenI"/>
</dbReference>
<dbReference type="GO" id="GO:0000287">
    <property type="term" value="F:magnesium ion binding"/>
    <property type="evidence" value="ECO:0007669"/>
    <property type="project" value="UniProtKB-UniRule"/>
</dbReference>
<evidence type="ECO:0000256" key="7">
    <source>
        <dbReference type="ARBA" id="ARBA00047334"/>
    </source>
</evidence>
<reference evidence="14 15" key="1">
    <citation type="submission" date="2020-08" db="EMBL/GenBank/DDBJ databases">
        <title>Sequencing the genomes of 1000 actinobacteria strains.</title>
        <authorList>
            <person name="Klenk H.-P."/>
        </authorList>
    </citation>
    <scope>NUCLEOTIDE SEQUENCE [LARGE SCALE GENOMIC DNA]</scope>
    <source>
        <strain evidence="14 15">DSM 45362</strain>
    </source>
</reference>
<keyword evidence="5 10" id="KW-0460">Magnesium</keyword>
<organism evidence="14 15">
    <name type="scientific">Allocatelliglobosispora scoriae</name>
    <dbReference type="NCBI Taxonomy" id="643052"/>
    <lineage>
        <taxon>Bacteria</taxon>
        <taxon>Bacillati</taxon>
        <taxon>Actinomycetota</taxon>
        <taxon>Actinomycetes</taxon>
        <taxon>Micromonosporales</taxon>
        <taxon>Micromonosporaceae</taxon>
        <taxon>Allocatelliglobosispora</taxon>
    </lineage>
</organism>
<dbReference type="EC" id="2.5.1.3" evidence="10"/>
<comment type="similarity">
    <text evidence="10 11">Belongs to the thiamine-phosphate synthase family.</text>
</comment>
<protein>
    <recommendedName>
        <fullName evidence="10">Thiamine-phosphate synthase</fullName>
        <shortName evidence="10">TP synthase</shortName>
        <shortName evidence="10">TPS</shortName>
        <ecNumber evidence="10">2.5.1.3</ecNumber>
    </recommendedName>
    <alternativeName>
        <fullName evidence="10">Thiamine-phosphate pyrophosphorylase</fullName>
        <shortName evidence="10">TMP pyrophosphorylase</shortName>
        <shortName evidence="10">TMP-PPase</shortName>
    </alternativeName>
</protein>
<evidence type="ECO:0000256" key="10">
    <source>
        <dbReference type="HAMAP-Rule" id="MF_00097"/>
    </source>
</evidence>
<feature type="binding site" evidence="10">
    <location>
        <position position="100"/>
    </location>
    <ligand>
        <name>4-amino-2-methyl-5-(diphosphooxymethyl)pyrimidine</name>
        <dbReference type="ChEBI" id="CHEBI:57841"/>
    </ligand>
</feature>
<feature type="binding site" evidence="10">
    <location>
        <begin position="125"/>
        <end position="127"/>
    </location>
    <ligand>
        <name>2-[(2R,5Z)-2-carboxy-4-methylthiazol-5(2H)-ylidene]ethyl phosphate</name>
        <dbReference type="ChEBI" id="CHEBI:62899"/>
    </ligand>
</feature>
<dbReference type="UniPathway" id="UPA00060">
    <property type="reaction ID" value="UER00141"/>
</dbReference>
<evidence type="ECO:0000256" key="9">
    <source>
        <dbReference type="ARBA" id="ARBA00047883"/>
    </source>
</evidence>
<comment type="cofactor">
    <cofactor evidence="10">
        <name>Mg(2+)</name>
        <dbReference type="ChEBI" id="CHEBI:18420"/>
    </cofactor>
    <text evidence="10">Binds 1 Mg(2+) ion per subunit.</text>
</comment>
<keyword evidence="6 10" id="KW-0784">Thiamine biosynthesis</keyword>
<dbReference type="HAMAP" id="MF_00097">
    <property type="entry name" value="TMP_synthase"/>
    <property type="match status" value="1"/>
</dbReference>
<evidence type="ECO:0000256" key="3">
    <source>
        <dbReference type="ARBA" id="ARBA00022679"/>
    </source>
</evidence>
<comment type="pathway">
    <text evidence="2 10 12">Cofactor biosynthesis; thiamine diphosphate biosynthesis; thiamine phosphate from 4-amino-2-methyl-5-diphosphomethylpyrimidine and 4-methyl-5-(2-phosphoethyl)-thiazole: step 1/1.</text>
</comment>
<dbReference type="Proteomes" id="UP000587527">
    <property type="component" value="Unassembled WGS sequence"/>
</dbReference>
<evidence type="ECO:0000256" key="5">
    <source>
        <dbReference type="ARBA" id="ARBA00022842"/>
    </source>
</evidence>
<dbReference type="InterPro" id="IPR034291">
    <property type="entry name" value="TMP_synthase"/>
</dbReference>
<dbReference type="EMBL" id="JACHMN010000002">
    <property type="protein sequence ID" value="MBB5871500.1"/>
    <property type="molecule type" value="Genomic_DNA"/>
</dbReference>
<dbReference type="PANTHER" id="PTHR20857:SF15">
    <property type="entry name" value="THIAMINE-PHOSPHATE SYNTHASE"/>
    <property type="match status" value="1"/>
</dbReference>
<feature type="binding site" evidence="10">
    <location>
        <position position="81"/>
    </location>
    <ligand>
        <name>Mg(2+)</name>
        <dbReference type="ChEBI" id="CHEBI:18420"/>
    </ligand>
</feature>
<evidence type="ECO:0000256" key="11">
    <source>
        <dbReference type="RuleBase" id="RU003826"/>
    </source>
</evidence>
<dbReference type="InterPro" id="IPR013785">
    <property type="entry name" value="Aldolase_TIM"/>
</dbReference>
<feature type="binding site" evidence="10">
    <location>
        <position position="128"/>
    </location>
    <ligand>
        <name>4-amino-2-methyl-5-(diphosphooxymethyl)pyrimidine</name>
        <dbReference type="ChEBI" id="CHEBI:57841"/>
    </ligand>
</feature>
<feature type="binding site" evidence="10">
    <location>
        <position position="157"/>
    </location>
    <ligand>
        <name>2-[(2R,5Z)-2-carboxy-4-methylthiazol-5(2H)-ylidene]ethyl phosphate</name>
        <dbReference type="ChEBI" id="CHEBI:62899"/>
    </ligand>
</feature>
<feature type="binding site" evidence="10">
    <location>
        <position position="62"/>
    </location>
    <ligand>
        <name>Mg(2+)</name>
        <dbReference type="ChEBI" id="CHEBI:18420"/>
    </ligand>
</feature>
<dbReference type="NCBIfam" id="TIGR00693">
    <property type="entry name" value="thiE"/>
    <property type="match status" value="1"/>
</dbReference>
<dbReference type="PANTHER" id="PTHR20857">
    <property type="entry name" value="THIAMINE-PHOSPHATE PYROPHOSPHORYLASE"/>
    <property type="match status" value="1"/>
</dbReference>
<name>A0A841BXQ5_9ACTN</name>
<evidence type="ECO:0000313" key="15">
    <source>
        <dbReference type="Proteomes" id="UP000587527"/>
    </source>
</evidence>
<evidence type="ECO:0000313" key="14">
    <source>
        <dbReference type="EMBL" id="MBB5871500.1"/>
    </source>
</evidence>
<dbReference type="GO" id="GO:0005737">
    <property type="term" value="C:cytoplasm"/>
    <property type="evidence" value="ECO:0007669"/>
    <property type="project" value="TreeGrafter"/>
</dbReference>
<keyword evidence="4 10" id="KW-0479">Metal-binding</keyword>
<dbReference type="GO" id="GO:0009229">
    <property type="term" value="P:thiamine diphosphate biosynthetic process"/>
    <property type="evidence" value="ECO:0007669"/>
    <property type="project" value="UniProtKB-UniRule"/>
</dbReference>
<comment type="function">
    <text evidence="1 10">Condenses 4-methyl-5-(beta-hydroxyethyl)thiazole monophosphate (THZ-P) and 2-methyl-4-amino-5-hydroxymethyl pyrimidine pyrophosphate (HMP-PP) to form thiamine monophosphate (TMP).</text>
</comment>
<proteinExistence type="inferred from homology"/>
<dbReference type="CDD" id="cd00564">
    <property type="entry name" value="TMP_TenI"/>
    <property type="match status" value="1"/>
</dbReference>
<evidence type="ECO:0000256" key="2">
    <source>
        <dbReference type="ARBA" id="ARBA00005165"/>
    </source>
</evidence>
<dbReference type="SUPFAM" id="SSF51391">
    <property type="entry name" value="Thiamin phosphate synthase"/>
    <property type="match status" value="1"/>
</dbReference>
<evidence type="ECO:0000256" key="4">
    <source>
        <dbReference type="ARBA" id="ARBA00022723"/>
    </source>
</evidence>
<comment type="catalytic activity">
    <reaction evidence="7 10 11">
        <text>4-methyl-5-(2-phosphooxyethyl)-thiazole + 4-amino-2-methyl-5-(diphosphooxymethyl)pyrimidine + H(+) = thiamine phosphate + diphosphate</text>
        <dbReference type="Rhea" id="RHEA:22328"/>
        <dbReference type="ChEBI" id="CHEBI:15378"/>
        <dbReference type="ChEBI" id="CHEBI:33019"/>
        <dbReference type="ChEBI" id="CHEBI:37575"/>
        <dbReference type="ChEBI" id="CHEBI:57841"/>
        <dbReference type="ChEBI" id="CHEBI:58296"/>
        <dbReference type="EC" id="2.5.1.3"/>
    </reaction>
</comment>
<dbReference type="InterPro" id="IPR036206">
    <property type="entry name" value="ThiamineP_synth_sf"/>
</dbReference>
<sequence>MDIPRLHVVTDSLEIARAALSAGAPLIQVRVADDVTDREAFELSVKVAHECEARGAVCLINDRLDVALAVGATGAHVGADDLPIEVSRRILGDRAVLGASARRPGRAAEVLEHADYLGCGQVNPSFTKDVAAAVIGLAGLAEVVAAAGRTPVIAIGGLTVRDVPAVLAAGAHGLAVIGAIRDAADPARATAELLRALG</sequence>
<gene>
    <name evidence="10" type="primary">thiE</name>
    <name evidence="14" type="ORF">F4553_004879</name>
</gene>
<dbReference type="Gene3D" id="3.20.20.70">
    <property type="entry name" value="Aldolase class I"/>
    <property type="match status" value="1"/>
</dbReference>
<dbReference type="RefSeq" id="WP_184839593.1">
    <property type="nucleotide sequence ID" value="NZ_JACHMN010000002.1"/>
</dbReference>
<comment type="caution">
    <text evidence="10">Lacks conserved residue(s) required for the propagation of feature annotation.</text>
</comment>